<keyword evidence="8" id="KW-1185">Reference proteome</keyword>
<evidence type="ECO:0000313" key="8">
    <source>
        <dbReference type="Proteomes" id="UP000185628"/>
    </source>
</evidence>
<evidence type="ECO:0000256" key="5">
    <source>
        <dbReference type="SAM" id="MobiDB-lite"/>
    </source>
</evidence>
<feature type="short sequence motif" description="GXSXG" evidence="4">
    <location>
        <begin position="59"/>
        <end position="63"/>
    </location>
</feature>
<evidence type="ECO:0000256" key="3">
    <source>
        <dbReference type="ARBA" id="ARBA00023098"/>
    </source>
</evidence>
<evidence type="ECO:0000256" key="2">
    <source>
        <dbReference type="ARBA" id="ARBA00022963"/>
    </source>
</evidence>
<feature type="domain" description="PNPLA" evidence="6">
    <location>
        <begin position="27"/>
        <end position="292"/>
    </location>
</feature>
<dbReference type="SUPFAM" id="SSF52151">
    <property type="entry name" value="FabD/lysophospholipase-like"/>
    <property type="match status" value="1"/>
</dbReference>
<reference evidence="8" key="1">
    <citation type="submission" date="2016-12" db="EMBL/GenBank/DDBJ databases">
        <authorList>
            <person name="Meng X."/>
        </authorList>
    </citation>
    <scope>NUCLEOTIDE SEQUENCE [LARGE SCALE GENOMIC DNA]</scope>
    <source>
        <strain evidence="8">DSM 19116</strain>
    </source>
</reference>
<feature type="region of interest" description="Disordered" evidence="5">
    <location>
        <begin position="460"/>
        <end position="491"/>
    </location>
</feature>
<keyword evidence="1 4" id="KW-0378">Hydrolase</keyword>
<feature type="active site" description="Proton acceptor" evidence="4">
    <location>
        <position position="279"/>
    </location>
</feature>
<keyword evidence="2 4" id="KW-0442">Lipid degradation</keyword>
<evidence type="ECO:0000313" key="7">
    <source>
        <dbReference type="EMBL" id="OKL53217.1"/>
    </source>
</evidence>
<comment type="caution">
    <text evidence="4">Lacks conserved residue(s) required for the propagation of feature annotation.</text>
</comment>
<feature type="compositionally biased region" description="Gly residues" evidence="5">
    <location>
        <begin position="482"/>
        <end position="491"/>
    </location>
</feature>
<dbReference type="Proteomes" id="UP000185628">
    <property type="component" value="Unassembled WGS sequence"/>
</dbReference>
<dbReference type="EMBL" id="MQVR01000077">
    <property type="protein sequence ID" value="OKL53217.1"/>
    <property type="molecule type" value="Genomic_DNA"/>
</dbReference>
<keyword evidence="3 4" id="KW-0443">Lipid metabolism</keyword>
<dbReference type="OrthoDB" id="4080114at2"/>
<evidence type="ECO:0000259" key="6">
    <source>
        <dbReference type="PROSITE" id="PS51635"/>
    </source>
</evidence>
<dbReference type="PANTHER" id="PTHR14226:SF29">
    <property type="entry name" value="NEUROPATHY TARGET ESTERASE SWS"/>
    <property type="match status" value="1"/>
</dbReference>
<evidence type="ECO:0000256" key="1">
    <source>
        <dbReference type="ARBA" id="ARBA00022801"/>
    </source>
</evidence>
<dbReference type="InterPro" id="IPR016035">
    <property type="entry name" value="Acyl_Trfase/lysoPLipase"/>
</dbReference>
<dbReference type="GO" id="GO:0016787">
    <property type="term" value="F:hydrolase activity"/>
    <property type="evidence" value="ECO:0007669"/>
    <property type="project" value="UniProtKB-UniRule"/>
</dbReference>
<dbReference type="Gene3D" id="3.40.1090.10">
    <property type="entry name" value="Cytosolic phospholipase A2 catalytic domain"/>
    <property type="match status" value="2"/>
</dbReference>
<dbReference type="RefSeq" id="WP_073717321.1">
    <property type="nucleotide sequence ID" value="NZ_MQVR01000077.1"/>
</dbReference>
<organism evidence="7 8">
    <name type="scientific">Bowdeniella nasicola</name>
    <dbReference type="NCBI Taxonomy" id="208480"/>
    <lineage>
        <taxon>Bacteria</taxon>
        <taxon>Bacillati</taxon>
        <taxon>Actinomycetota</taxon>
        <taxon>Actinomycetes</taxon>
        <taxon>Actinomycetales</taxon>
        <taxon>Actinomycetaceae</taxon>
        <taxon>Bowdeniella</taxon>
    </lineage>
</organism>
<dbReference type="AlphaFoldDB" id="A0A1Q5Q0A6"/>
<sequence length="491" mass="52604">MSVFDTLRSSARRLLTGAPPPEKRRGLVLAGGGARASFQLGALHRLIAVEGMHFDAIAGTSAGAILGGVVAQYRDAAGQQQAVADLSRLWREMTGPSDMFTERTWFELLQHQAPVWQRIMRSDAASRTPRTIEIPSFTWPFRRGETSEPTTVSLPQLPQAFTAISDLWSVAGPGSGFDSIARGALTSSSIFTPGPLVDRILAEAFDPARLARSGVPARFALVSLETGALRYVDAYGQLRDRDDRPLGIEVDLVDAIAASCAIPAVFPPVRLADGEHYVDGGVRMSLPADIMLDHLPVDETYAICSAPAGVQEAESFADSNIVSTIVRSSATLMNEELARQELARARAGGAIVIDPQTEVHDAMTVAPGLIRISMDYGYLRASQVLAGASVEEQDHARHLVEIRRLIWALQAQEQNAPPLFGAEDVANQILAAARRAATPESDEPDLESLQATVRDLTLALPGSQLPPGSSTWGRRDEFITDGAGGGELTEA</sequence>
<dbReference type="Pfam" id="PF01734">
    <property type="entry name" value="Patatin"/>
    <property type="match status" value="1"/>
</dbReference>
<accession>A0A1Q5Q0A6</accession>
<dbReference type="InterPro" id="IPR050301">
    <property type="entry name" value="NTE"/>
</dbReference>
<evidence type="ECO:0000256" key="4">
    <source>
        <dbReference type="PROSITE-ProRule" id="PRU01161"/>
    </source>
</evidence>
<protein>
    <recommendedName>
        <fullName evidence="6">PNPLA domain-containing protein</fullName>
    </recommendedName>
</protein>
<name>A0A1Q5Q0A6_9ACTO</name>
<dbReference type="GO" id="GO:0016042">
    <property type="term" value="P:lipid catabolic process"/>
    <property type="evidence" value="ECO:0007669"/>
    <property type="project" value="UniProtKB-UniRule"/>
</dbReference>
<feature type="short sequence motif" description="DGA/G" evidence="4">
    <location>
        <begin position="279"/>
        <end position="281"/>
    </location>
</feature>
<gene>
    <name evidence="7" type="ORF">BSZ39_10685</name>
</gene>
<proteinExistence type="predicted"/>
<dbReference type="PROSITE" id="PS51635">
    <property type="entry name" value="PNPLA"/>
    <property type="match status" value="1"/>
</dbReference>
<dbReference type="InterPro" id="IPR002641">
    <property type="entry name" value="PNPLA_dom"/>
</dbReference>
<comment type="caution">
    <text evidence="7">The sequence shown here is derived from an EMBL/GenBank/DDBJ whole genome shotgun (WGS) entry which is preliminary data.</text>
</comment>
<feature type="active site" description="Nucleophile" evidence="4">
    <location>
        <position position="61"/>
    </location>
</feature>
<dbReference type="PANTHER" id="PTHR14226">
    <property type="entry name" value="NEUROPATHY TARGET ESTERASE/SWISS CHEESE D.MELANOGASTER"/>
    <property type="match status" value="1"/>
</dbReference>